<dbReference type="OrthoDB" id="361536at2759"/>
<dbReference type="EMBL" id="HG735617">
    <property type="protein sequence ID" value="CDJ36191.1"/>
    <property type="molecule type" value="Genomic_DNA"/>
</dbReference>
<dbReference type="GO" id="GO:0005634">
    <property type="term" value="C:nucleus"/>
    <property type="evidence" value="ECO:0007669"/>
    <property type="project" value="TreeGrafter"/>
</dbReference>
<keyword evidence="5" id="KW-0378">Hydrolase</keyword>
<evidence type="ECO:0000313" key="10">
    <source>
        <dbReference type="EMBL" id="CDJ36191.1"/>
    </source>
</evidence>
<dbReference type="InterPro" id="IPR009060">
    <property type="entry name" value="UBA-like_sf"/>
</dbReference>
<dbReference type="GO" id="GO:0016579">
    <property type="term" value="P:protein deubiquitination"/>
    <property type="evidence" value="ECO:0007669"/>
    <property type="project" value="InterPro"/>
</dbReference>
<keyword evidence="11" id="KW-1185">Reference proteome</keyword>
<comment type="catalytic activity">
    <reaction evidence="1">
        <text>Thiol-dependent hydrolysis of ester, thioester, amide, peptide and isopeptide bonds formed by the C-terminal Gly of ubiquitin (a 76-residue protein attached to proteins as an intracellular targeting signal).</text>
        <dbReference type="EC" id="3.4.19.12"/>
    </reaction>
</comment>
<dbReference type="SUPFAM" id="SSF54001">
    <property type="entry name" value="Cysteine proteinases"/>
    <property type="match status" value="1"/>
</dbReference>
<sequence length="533" mass="56305">MLLSLLLLPLLHILLLRLRLPLLQFQLLHPQLSPLLILLLRLLLLDRQQVLALPIPVHVQQEEEEQQQQQQRQQKRRKGAEGTPTESDAGAEAGGDTAETRGESDEAVAAVAPSVPLSSCISAAAAAAAVNDYLSPATGATAAFQLLQLLLQSTITFLPQLALKGTLKRHSDLPITQNTFSSSSSVSTLVTDGFQRNSSALSRVCGEGLKFAVSGQIPEEVSFEELRAFGLQPEERELPDEPPQRQLQQQQRNGSEAASATAAAAAATENDEVVATLESMGFSNNAAKRAVRATGGAAAESCVEWLMGHLDDPGLNDPISEAAAPAAGTEEAAGGSGAAFAEDEPDGESVETLLLLGFDARTVRAALFATRKQTNSGGVANARGSFDTGRAADWILAQGSGLAAAVEETLAAVDAAKAAAAAAAKEREADAQEKDVQEAAAAGLPPLERCRLGLGDGCGQYRLFAFVTHLGSSVSGGHYICHVRTKDGSGWLQYNDEKVTKLQSCDSRQAYLLLFKRVKTENKEPAADMQKDA</sequence>
<dbReference type="VEuPathDB" id="ToxoDB:EMH_0009990"/>
<gene>
    <name evidence="10" type="ORF">EMH_0009990</name>
</gene>
<keyword evidence="3" id="KW-0645">Protease</keyword>
<feature type="region of interest" description="Disordered" evidence="8">
    <location>
        <begin position="324"/>
        <end position="343"/>
    </location>
</feature>
<dbReference type="GO" id="GO:0004843">
    <property type="term" value="F:cysteine-type deubiquitinase activity"/>
    <property type="evidence" value="ECO:0007669"/>
    <property type="project" value="UniProtKB-EC"/>
</dbReference>
<dbReference type="SUPFAM" id="SSF46934">
    <property type="entry name" value="UBA-like"/>
    <property type="match status" value="1"/>
</dbReference>
<dbReference type="GeneID" id="60403780"/>
<proteinExistence type="predicted"/>
<name>U6KHB4_9EIME</name>
<dbReference type="PANTHER" id="PTHR24006:SF687">
    <property type="entry name" value="UBIQUITIN CARBOXYL-TERMINAL HYDROLASE 10"/>
    <property type="match status" value="1"/>
</dbReference>
<dbReference type="AlphaFoldDB" id="U6KHB4"/>
<feature type="coiled-coil region" evidence="7">
    <location>
        <begin position="415"/>
        <end position="442"/>
    </location>
</feature>
<dbReference type="GO" id="GO:0005829">
    <property type="term" value="C:cytosol"/>
    <property type="evidence" value="ECO:0007669"/>
    <property type="project" value="TreeGrafter"/>
</dbReference>
<dbReference type="SMART" id="SM00165">
    <property type="entry name" value="UBA"/>
    <property type="match status" value="2"/>
</dbReference>
<feature type="region of interest" description="Disordered" evidence="8">
    <location>
        <begin position="63"/>
        <end position="107"/>
    </location>
</feature>
<dbReference type="Proteomes" id="UP000030744">
    <property type="component" value="Unassembled WGS sequence"/>
</dbReference>
<keyword evidence="4" id="KW-0833">Ubl conjugation pathway</keyword>
<dbReference type="CDD" id="cd14296">
    <property type="entry name" value="UBA1_scUBP14_like"/>
    <property type="match status" value="1"/>
</dbReference>
<dbReference type="GO" id="GO:0006508">
    <property type="term" value="P:proteolysis"/>
    <property type="evidence" value="ECO:0007669"/>
    <property type="project" value="UniProtKB-KW"/>
</dbReference>
<dbReference type="Gene3D" id="3.90.70.10">
    <property type="entry name" value="Cysteine proteinases"/>
    <property type="match status" value="1"/>
</dbReference>
<dbReference type="EC" id="3.4.19.12" evidence="2"/>
<accession>U6KHB4</accession>
<feature type="region of interest" description="Disordered" evidence="8">
    <location>
        <begin position="236"/>
        <end position="265"/>
    </location>
</feature>
<evidence type="ECO:0000313" key="11">
    <source>
        <dbReference type="Proteomes" id="UP000030744"/>
    </source>
</evidence>
<dbReference type="RefSeq" id="XP_037878480.1">
    <property type="nucleotide sequence ID" value="XM_038022626.1"/>
</dbReference>
<evidence type="ECO:0000256" key="7">
    <source>
        <dbReference type="SAM" id="Coils"/>
    </source>
</evidence>
<keyword evidence="6" id="KW-0788">Thiol protease</keyword>
<dbReference type="PANTHER" id="PTHR24006">
    <property type="entry name" value="UBIQUITIN CARBOXYL-TERMINAL HYDROLASE"/>
    <property type="match status" value="1"/>
</dbReference>
<evidence type="ECO:0000256" key="8">
    <source>
        <dbReference type="SAM" id="MobiDB-lite"/>
    </source>
</evidence>
<dbReference type="Gene3D" id="1.10.8.10">
    <property type="entry name" value="DNA helicase RuvA subunit, C-terminal domain"/>
    <property type="match status" value="2"/>
</dbReference>
<keyword evidence="7" id="KW-0175">Coiled coil</keyword>
<dbReference type="PROSITE" id="PS00973">
    <property type="entry name" value="USP_2"/>
    <property type="match status" value="1"/>
</dbReference>
<evidence type="ECO:0000259" key="9">
    <source>
        <dbReference type="PROSITE" id="PS50030"/>
    </source>
</evidence>
<evidence type="ECO:0000256" key="3">
    <source>
        <dbReference type="ARBA" id="ARBA00022670"/>
    </source>
</evidence>
<evidence type="ECO:0000256" key="2">
    <source>
        <dbReference type="ARBA" id="ARBA00012759"/>
    </source>
</evidence>
<evidence type="ECO:0000256" key="6">
    <source>
        <dbReference type="ARBA" id="ARBA00022807"/>
    </source>
</evidence>
<evidence type="ECO:0000256" key="4">
    <source>
        <dbReference type="ARBA" id="ARBA00022786"/>
    </source>
</evidence>
<dbReference type="CDD" id="cd02257">
    <property type="entry name" value="Peptidase_C19"/>
    <property type="match status" value="1"/>
</dbReference>
<protein>
    <recommendedName>
        <fullName evidence="2">ubiquitinyl hydrolase 1</fullName>
        <ecNumber evidence="2">3.4.19.12</ecNumber>
    </recommendedName>
</protein>
<evidence type="ECO:0000256" key="1">
    <source>
        <dbReference type="ARBA" id="ARBA00000707"/>
    </source>
</evidence>
<dbReference type="Pfam" id="PF22562">
    <property type="entry name" value="UBA_7"/>
    <property type="match status" value="1"/>
</dbReference>
<reference evidence="10" key="2">
    <citation type="submission" date="2013-10" db="EMBL/GenBank/DDBJ databases">
        <authorList>
            <person name="Aslett M."/>
        </authorList>
    </citation>
    <scope>NUCLEOTIDE SEQUENCE [LARGE SCALE GENOMIC DNA]</scope>
    <source>
        <strain evidence="10">Houghton</strain>
    </source>
</reference>
<feature type="domain" description="UBA" evidence="9">
    <location>
        <begin position="268"/>
        <end position="309"/>
    </location>
</feature>
<feature type="compositionally biased region" description="Low complexity" evidence="8">
    <location>
        <begin position="244"/>
        <end position="265"/>
    </location>
</feature>
<dbReference type="InterPro" id="IPR050164">
    <property type="entry name" value="Peptidase_C19"/>
</dbReference>
<evidence type="ECO:0000256" key="5">
    <source>
        <dbReference type="ARBA" id="ARBA00022801"/>
    </source>
</evidence>
<feature type="compositionally biased region" description="Low complexity" evidence="8">
    <location>
        <begin position="324"/>
        <end position="333"/>
    </location>
</feature>
<reference evidence="10" key="1">
    <citation type="submission" date="2013-10" db="EMBL/GenBank/DDBJ databases">
        <title>Genomic analysis of the causative agents of coccidiosis in chickens.</title>
        <authorList>
            <person name="Reid A.J."/>
            <person name="Blake D."/>
            <person name="Billington K."/>
            <person name="Browne H."/>
            <person name="Dunn M."/>
            <person name="Hung S."/>
            <person name="Kawahara F."/>
            <person name="Miranda-Saavedra D."/>
            <person name="Mourier T."/>
            <person name="Nagra H."/>
            <person name="Otto T.D."/>
            <person name="Rawlings N."/>
            <person name="Sanchez A."/>
            <person name="Sanders M."/>
            <person name="Subramaniam C."/>
            <person name="Tay Y."/>
            <person name="Dear P."/>
            <person name="Doerig C."/>
            <person name="Gruber A."/>
            <person name="Parkinson J."/>
            <person name="Shirley M."/>
            <person name="Wan K.L."/>
            <person name="Berriman M."/>
            <person name="Tomley F."/>
            <person name="Pain A."/>
        </authorList>
    </citation>
    <scope>NUCLEOTIDE SEQUENCE [LARGE SCALE GENOMIC DNA]</scope>
    <source>
        <strain evidence="10">Houghton</strain>
    </source>
</reference>
<dbReference type="InterPro" id="IPR015940">
    <property type="entry name" value="UBA"/>
</dbReference>
<organism evidence="10 11">
    <name type="scientific">Eimeria mitis</name>
    <dbReference type="NCBI Taxonomy" id="44415"/>
    <lineage>
        <taxon>Eukaryota</taxon>
        <taxon>Sar</taxon>
        <taxon>Alveolata</taxon>
        <taxon>Apicomplexa</taxon>
        <taxon>Conoidasida</taxon>
        <taxon>Coccidia</taxon>
        <taxon>Eucoccidiorida</taxon>
        <taxon>Eimeriorina</taxon>
        <taxon>Eimeriidae</taxon>
        <taxon>Eimeria</taxon>
    </lineage>
</organism>
<dbReference type="InterPro" id="IPR018200">
    <property type="entry name" value="USP_CS"/>
</dbReference>
<dbReference type="PROSITE" id="PS50030">
    <property type="entry name" value="UBA"/>
    <property type="match status" value="1"/>
</dbReference>
<dbReference type="InterPro" id="IPR038765">
    <property type="entry name" value="Papain-like_cys_pep_sf"/>
</dbReference>
<feature type="compositionally biased region" description="Low complexity" evidence="8">
    <location>
        <begin position="85"/>
        <end position="97"/>
    </location>
</feature>